<accession>A0ABV8SC07</accession>
<organism evidence="1 2">
    <name type="scientific">Cohnella boryungensis</name>
    <dbReference type="NCBI Taxonomy" id="768479"/>
    <lineage>
        <taxon>Bacteria</taxon>
        <taxon>Bacillati</taxon>
        <taxon>Bacillota</taxon>
        <taxon>Bacilli</taxon>
        <taxon>Bacillales</taxon>
        <taxon>Paenibacillaceae</taxon>
        <taxon>Cohnella</taxon>
    </lineage>
</organism>
<gene>
    <name evidence="1" type="ORF">ACFO1S_14040</name>
</gene>
<evidence type="ECO:0000313" key="1">
    <source>
        <dbReference type="EMBL" id="MFC4304545.1"/>
    </source>
</evidence>
<evidence type="ECO:0000313" key="2">
    <source>
        <dbReference type="Proteomes" id="UP001595755"/>
    </source>
</evidence>
<dbReference type="RefSeq" id="WP_204606241.1">
    <property type="nucleotide sequence ID" value="NZ_JBHSED010000026.1"/>
</dbReference>
<name>A0ABV8SC07_9BACL</name>
<reference evidence="2" key="1">
    <citation type="journal article" date="2019" name="Int. J. Syst. Evol. Microbiol.">
        <title>The Global Catalogue of Microorganisms (GCM) 10K type strain sequencing project: providing services to taxonomists for standard genome sequencing and annotation.</title>
        <authorList>
            <consortium name="The Broad Institute Genomics Platform"/>
            <consortium name="The Broad Institute Genome Sequencing Center for Infectious Disease"/>
            <person name="Wu L."/>
            <person name="Ma J."/>
        </authorList>
    </citation>
    <scope>NUCLEOTIDE SEQUENCE [LARGE SCALE GENOMIC DNA]</scope>
    <source>
        <strain evidence="2">CGMCC 4.1641</strain>
    </source>
</reference>
<dbReference type="Proteomes" id="UP001595755">
    <property type="component" value="Unassembled WGS sequence"/>
</dbReference>
<protein>
    <submittedName>
        <fullName evidence="1">Uncharacterized protein</fullName>
    </submittedName>
</protein>
<comment type="caution">
    <text evidence="1">The sequence shown here is derived from an EMBL/GenBank/DDBJ whole genome shotgun (WGS) entry which is preliminary data.</text>
</comment>
<proteinExistence type="predicted"/>
<keyword evidence="2" id="KW-1185">Reference proteome</keyword>
<dbReference type="EMBL" id="JBHSED010000026">
    <property type="protein sequence ID" value="MFC4304545.1"/>
    <property type="molecule type" value="Genomic_DNA"/>
</dbReference>
<sequence>MERAERTFVTRCSLAVRPIDVWNGAVPGPSAVQIWLEETDRKPIRASDGSYVFLDVPNDRCTLRISSPIFMEVRKEILLPADRGSPPVVTVSLYPNRVYAPPPAATGVIVDLRDAAGLPLAGVPVFAYADDEMAVRGRLAEDKGGEEESPLVKVSPANGKLSPGDAFVLRDRESKDGAELEWHRIADWTEQASVYALDKPLGGKWSRGAKLLAAAQTVSDATGTVVLPFRGLLPQNCRIVADIFAGGKSSRVVWQIEGGRVVRLPAAVVNRT</sequence>